<proteinExistence type="predicted"/>
<accession>A0AA36F1D0</accession>
<evidence type="ECO:0000313" key="2">
    <source>
        <dbReference type="Proteomes" id="UP001162480"/>
    </source>
</evidence>
<dbReference type="AlphaFoldDB" id="A0AA36F1D0"/>
<dbReference type="Proteomes" id="UP001162480">
    <property type="component" value="Chromosome 3"/>
</dbReference>
<sequence>MVMLKSFNKKRRSAELLLLLPDALFVLQLLTVVAIDDFAAITAGRATGGPIATPVNFAAVNVSAIRIVGAAVVTAATTATIAVVNA</sequence>
<organism evidence="1 2">
    <name type="scientific">Octopus vulgaris</name>
    <name type="common">Common octopus</name>
    <dbReference type="NCBI Taxonomy" id="6645"/>
    <lineage>
        <taxon>Eukaryota</taxon>
        <taxon>Metazoa</taxon>
        <taxon>Spiralia</taxon>
        <taxon>Lophotrochozoa</taxon>
        <taxon>Mollusca</taxon>
        <taxon>Cephalopoda</taxon>
        <taxon>Coleoidea</taxon>
        <taxon>Octopodiformes</taxon>
        <taxon>Octopoda</taxon>
        <taxon>Incirrata</taxon>
        <taxon>Octopodidae</taxon>
        <taxon>Octopus</taxon>
    </lineage>
</organism>
<protein>
    <submittedName>
        <fullName evidence="1">Uncharacterized protein</fullName>
    </submittedName>
</protein>
<keyword evidence="2" id="KW-1185">Reference proteome</keyword>
<dbReference type="EMBL" id="OX597816">
    <property type="protein sequence ID" value="CAI9719258.1"/>
    <property type="molecule type" value="Genomic_DNA"/>
</dbReference>
<evidence type="ECO:0000313" key="1">
    <source>
        <dbReference type="EMBL" id="CAI9719258.1"/>
    </source>
</evidence>
<reference evidence="1" key="1">
    <citation type="submission" date="2023-08" db="EMBL/GenBank/DDBJ databases">
        <authorList>
            <person name="Alioto T."/>
            <person name="Alioto T."/>
            <person name="Gomez Garrido J."/>
        </authorList>
    </citation>
    <scope>NUCLEOTIDE SEQUENCE</scope>
</reference>
<gene>
    <name evidence="1" type="ORF">OCTVUL_1B021745</name>
</gene>
<name>A0AA36F1D0_OCTVU</name>